<feature type="compositionally biased region" description="Basic residues" evidence="1">
    <location>
        <begin position="1134"/>
        <end position="1149"/>
    </location>
</feature>
<feature type="region of interest" description="Disordered" evidence="1">
    <location>
        <begin position="490"/>
        <end position="509"/>
    </location>
</feature>
<reference evidence="2 3" key="1">
    <citation type="journal article" date="2023" name="BMC Biotechnol.">
        <title>Vitis rotundifolia cv Carlos genome sequencing.</title>
        <authorList>
            <person name="Huff M."/>
            <person name="Hulse-Kemp A."/>
            <person name="Scheffler B."/>
            <person name="Youngblood R."/>
            <person name="Simpson S."/>
            <person name="Babiker E."/>
            <person name="Staton M."/>
        </authorList>
    </citation>
    <scope>NUCLEOTIDE SEQUENCE [LARGE SCALE GENOMIC DNA]</scope>
    <source>
        <tissue evidence="2">Leaf</tissue>
    </source>
</reference>
<dbReference type="AlphaFoldDB" id="A0AA38Z390"/>
<organism evidence="2 3">
    <name type="scientific">Vitis rotundifolia</name>
    <name type="common">Muscadine grape</name>
    <dbReference type="NCBI Taxonomy" id="103349"/>
    <lineage>
        <taxon>Eukaryota</taxon>
        <taxon>Viridiplantae</taxon>
        <taxon>Streptophyta</taxon>
        <taxon>Embryophyta</taxon>
        <taxon>Tracheophyta</taxon>
        <taxon>Spermatophyta</taxon>
        <taxon>Magnoliopsida</taxon>
        <taxon>eudicotyledons</taxon>
        <taxon>Gunneridae</taxon>
        <taxon>Pentapetalae</taxon>
        <taxon>rosids</taxon>
        <taxon>Vitales</taxon>
        <taxon>Vitaceae</taxon>
        <taxon>Viteae</taxon>
        <taxon>Vitis</taxon>
    </lineage>
</organism>
<dbReference type="PANTHER" id="PTHR34962:SF1">
    <property type="entry name" value="EMBRYO DEFECTIVE 1703-RELATED"/>
    <property type="match status" value="1"/>
</dbReference>
<protein>
    <recommendedName>
        <fullName evidence="4">Embryo defective 1703</fullName>
    </recommendedName>
</protein>
<feature type="compositionally biased region" description="Basic residues" evidence="1">
    <location>
        <begin position="69"/>
        <end position="78"/>
    </location>
</feature>
<feature type="compositionally biased region" description="Polar residues" evidence="1">
    <location>
        <begin position="490"/>
        <end position="508"/>
    </location>
</feature>
<feature type="compositionally biased region" description="Polar residues" evidence="1">
    <location>
        <begin position="89"/>
        <end position="108"/>
    </location>
</feature>
<keyword evidence="3" id="KW-1185">Reference proteome</keyword>
<name>A0AA38Z390_VITRO</name>
<comment type="caution">
    <text evidence="2">The sequence shown here is derived from an EMBL/GenBank/DDBJ whole genome shotgun (WGS) entry which is preliminary data.</text>
</comment>
<evidence type="ECO:0000313" key="2">
    <source>
        <dbReference type="EMBL" id="KAJ9681164.1"/>
    </source>
</evidence>
<dbReference type="Proteomes" id="UP001168098">
    <property type="component" value="Unassembled WGS sequence"/>
</dbReference>
<accession>A0AA38Z390</accession>
<feature type="region of interest" description="Disordered" evidence="1">
    <location>
        <begin position="601"/>
        <end position="620"/>
    </location>
</feature>
<dbReference type="EMBL" id="JARBHA010000015">
    <property type="protein sequence ID" value="KAJ9681164.1"/>
    <property type="molecule type" value="Genomic_DNA"/>
</dbReference>
<feature type="compositionally biased region" description="Acidic residues" evidence="1">
    <location>
        <begin position="610"/>
        <end position="620"/>
    </location>
</feature>
<evidence type="ECO:0008006" key="4">
    <source>
        <dbReference type="Google" id="ProtNLM"/>
    </source>
</evidence>
<gene>
    <name evidence="2" type="ORF">PVL29_020180</name>
</gene>
<evidence type="ECO:0000256" key="1">
    <source>
        <dbReference type="SAM" id="MobiDB-lite"/>
    </source>
</evidence>
<feature type="region of interest" description="Disordered" evidence="1">
    <location>
        <begin position="418"/>
        <end position="482"/>
    </location>
</feature>
<feature type="region of interest" description="Disordered" evidence="1">
    <location>
        <begin position="823"/>
        <end position="857"/>
    </location>
</feature>
<sequence length="1149" mass="130585">MELLTSPFLNRPQFLSRVSFSSSRTANKKNSFEFNIPHFKSPLCFPFFANSPFSNAKKLEISAHFRRPSNRRNSLRKKLVGDQQVRHNPISNNPHSDFQNPSSSLNDTESFRENLNYDSVKENNSAEESKSKVLGESVLLNELESWVDQYRKDAEYWGIGSGPIFTIFEDSDGNVERVVVGENEILRRSGHGELEDLSQVNLKISYAKSLAREMESGKNVIPRNSSIAKFVVSGEKSSIVNVIRNVTLPPELSKKLSRVGFSVLCGFVVVWAVKKLFTTGNRKVEFTSLEKEMMRRKIKSRMGKEEVEKVSVEVVQPSPELPTVSAERPKLDQQELMSSILRMKDDLTSKDFDGKIQEIREMARRAREIEGEDPSLVDGDGEENQIVIEELSDEAEVIEQHTEEDASFLNNISKGAPMQAMGINGTVKPSSLGEKERDDLGLSSEPSPKNKDMQTLIALSGPYDRQSTTQDLEDSENTSDSPDAIEAIQSTDSHYSQTSMPKKGSTSKIPRVIMSVKEARDYLSKKQDKQELQVRVAQESHDDLRLLNGKALVKNSSYGLDMNNNVFEHSIVRGTSDFTPAANASDEGNTDLELSIDKASMSDTSHGLDNDDNDPEDAEEEVGVLNLQASRGSMDHEGDDSFPETGPSVIKENWMEKNFHQLEPVVKKIGTGFRENYMVAREKVNQELNLSLEVPELESGEDHSELEWMKDDNLREIVFQVRENELAGLDPFYSMDDEDKAAFFKGLERKVEKENEKLLNLHGWIHSNVENIDYGTDGIGLYDAPEKIIPRWKGPPIEKDPEFLNNFLEQRKVFFAENAGSHYPMKNDEQVSLQESKESPPHENPSTSGAAFDPKKKFHDGASKRLKTVIESSDGSIKASKKSGKEYWQHTKKWSRGFLESYNAETDPEVKSAMRDIGKDLDRWITDKEIQESADLVTKMRERNKKFMEKRLEKLKREMELFGPQAVVSKYREYGDEKEEDYLWWLDLPFVLCIELYTTENEEHKVGFYSLEMAADLELEPKQYHVIAFEDPGDCKNLCYIIQAHMDMLGNGHAFVVARPPKDAFREAKGNGFSVTMIRKGQLQLNVDQTLEEVEEQIIEIGSKIYHDKITQERSVDISALMKGVFGPINPTKPSKRRRLKRRRKKPTK</sequence>
<proteinExistence type="predicted"/>
<feature type="region of interest" description="Disordered" evidence="1">
    <location>
        <begin position="69"/>
        <end position="109"/>
    </location>
</feature>
<dbReference type="PANTHER" id="PTHR34962">
    <property type="entry name" value="EMBRYO DEFECTIVE 1703-RELATED"/>
    <property type="match status" value="1"/>
</dbReference>
<feature type="compositionally biased region" description="Basic and acidic residues" evidence="1">
    <location>
        <begin position="825"/>
        <end position="841"/>
    </location>
</feature>
<feature type="region of interest" description="Disordered" evidence="1">
    <location>
        <begin position="1127"/>
        <end position="1149"/>
    </location>
</feature>
<evidence type="ECO:0000313" key="3">
    <source>
        <dbReference type="Proteomes" id="UP001168098"/>
    </source>
</evidence>